<keyword evidence="9" id="KW-0067">ATP-binding</keyword>
<evidence type="ECO:0000256" key="9">
    <source>
        <dbReference type="ARBA" id="ARBA00022840"/>
    </source>
</evidence>
<dbReference type="GO" id="GO:0000049">
    <property type="term" value="F:tRNA binding"/>
    <property type="evidence" value="ECO:0007669"/>
    <property type="project" value="UniProtKB-KW"/>
</dbReference>
<evidence type="ECO:0000259" key="13">
    <source>
        <dbReference type="Pfam" id="PF04280"/>
    </source>
</evidence>
<comment type="similarity">
    <text evidence="3">Belongs to the MnmA/TRMU family.</text>
</comment>
<dbReference type="PANTHER" id="PTHR11933:SF5">
    <property type="entry name" value="MITOCHONDRIAL TRNA-SPECIFIC 2-THIOURIDYLASE 1"/>
    <property type="match status" value="1"/>
</dbReference>
<dbReference type="Gene3D" id="3.10.450.240">
    <property type="match status" value="1"/>
</dbReference>
<dbReference type="InterPro" id="IPR023382">
    <property type="entry name" value="MnmA-like_central_sf"/>
</dbReference>
<dbReference type="Gene3D" id="2.40.30.10">
    <property type="entry name" value="Translation factors"/>
    <property type="match status" value="1"/>
</dbReference>
<dbReference type="SUPFAM" id="SSF52402">
    <property type="entry name" value="Adenine nucleotide alpha hydrolases-like"/>
    <property type="match status" value="1"/>
</dbReference>
<dbReference type="InterPro" id="IPR007379">
    <property type="entry name" value="Tim44-like_dom"/>
</dbReference>
<dbReference type="FunFam" id="3.40.50.620:FF:000104">
    <property type="entry name" value="Mitochondrial tRNA-specific 2-thiouridylase 1"/>
    <property type="match status" value="1"/>
</dbReference>
<dbReference type="EC" id="2.8.1.14" evidence="4"/>
<evidence type="ECO:0000256" key="12">
    <source>
        <dbReference type="ARBA" id="ARBA00049564"/>
    </source>
</evidence>
<dbReference type="PANTHER" id="PTHR11933">
    <property type="entry name" value="TRNA 5-METHYLAMINOMETHYL-2-THIOURIDYLATE -METHYLTRANSFERASE"/>
    <property type="match status" value="1"/>
</dbReference>
<evidence type="ECO:0000313" key="15">
    <source>
        <dbReference type="EMBL" id="VDO03529.1"/>
    </source>
</evidence>
<dbReference type="EMBL" id="UZAE01012100">
    <property type="protein sequence ID" value="VDO03529.1"/>
    <property type="molecule type" value="Genomic_DNA"/>
</dbReference>
<keyword evidence="11" id="KW-1015">Disulfide bond</keyword>
<evidence type="ECO:0000256" key="2">
    <source>
        <dbReference type="ARBA" id="ARBA00004173"/>
    </source>
</evidence>
<dbReference type="Gene3D" id="3.40.50.620">
    <property type="entry name" value="HUPs"/>
    <property type="match status" value="1"/>
</dbReference>
<dbReference type="WBParaSite" id="HNAJ_0000767301-mRNA-1">
    <property type="protein sequence ID" value="HNAJ_0000767301-mRNA-1"/>
    <property type="gene ID" value="HNAJ_0000767301"/>
</dbReference>
<dbReference type="STRING" id="102285.A0A0R3TKH4"/>
<evidence type="ECO:0000256" key="5">
    <source>
        <dbReference type="ARBA" id="ARBA00022555"/>
    </source>
</evidence>
<reference evidence="17" key="1">
    <citation type="submission" date="2017-02" db="UniProtKB">
        <authorList>
            <consortium name="WormBaseParasite"/>
        </authorList>
    </citation>
    <scope>IDENTIFICATION</scope>
</reference>
<reference evidence="15 16" key="2">
    <citation type="submission" date="2018-11" db="EMBL/GenBank/DDBJ databases">
        <authorList>
            <consortium name="Pathogen Informatics"/>
        </authorList>
    </citation>
    <scope>NUCLEOTIDE SEQUENCE [LARGE SCALE GENOMIC DNA]</scope>
</reference>
<keyword evidence="8" id="KW-0547">Nucleotide-binding</keyword>
<comment type="function">
    <text evidence="1">Catalyzes the 2-thiolation of uridine at the wobble position (U34) of mitochondrial tRNA(Lys), tRNA(Glu) and tRNA(Gln). Required for the formation of 5-taurinomethyl-2-thiouridine (tm5s2U) of mitochondrial tRNA(Lys), tRNA(Glu), and tRNA(Gln) at the wobble position. ATP is required to activate the C2 atom of the wobble base.</text>
</comment>
<dbReference type="NCBIfam" id="TIGR00420">
    <property type="entry name" value="trmU"/>
    <property type="match status" value="1"/>
</dbReference>
<dbReference type="Gene3D" id="2.30.30.280">
    <property type="entry name" value="Adenine nucleotide alpha hydrolases-like domains"/>
    <property type="match status" value="1"/>
</dbReference>
<evidence type="ECO:0000256" key="4">
    <source>
        <dbReference type="ARBA" id="ARBA00011953"/>
    </source>
</evidence>
<dbReference type="GO" id="GO:0061708">
    <property type="term" value="F:tRNA-5-taurinomethyluridine 2-sulfurtransferase"/>
    <property type="evidence" value="ECO:0007669"/>
    <property type="project" value="UniProtKB-EC"/>
</dbReference>
<dbReference type="InterPro" id="IPR046885">
    <property type="entry name" value="MnmA-like_C"/>
</dbReference>
<dbReference type="InterPro" id="IPR014729">
    <property type="entry name" value="Rossmann-like_a/b/a_fold"/>
</dbReference>
<evidence type="ECO:0000259" key="14">
    <source>
        <dbReference type="Pfam" id="PF20258"/>
    </source>
</evidence>
<comment type="subcellular location">
    <subcellularLocation>
        <location evidence="2">Mitochondrion</location>
    </subcellularLocation>
</comment>
<gene>
    <name evidence="15" type="ORF">HNAJ_LOCUS7669</name>
</gene>
<evidence type="ECO:0000256" key="11">
    <source>
        <dbReference type="ARBA" id="ARBA00023157"/>
    </source>
</evidence>
<keyword evidence="10" id="KW-0694">RNA-binding</keyword>
<proteinExistence type="inferred from homology"/>
<dbReference type="AlphaFoldDB" id="A0A0R3TKH4"/>
<evidence type="ECO:0000256" key="6">
    <source>
        <dbReference type="ARBA" id="ARBA00022679"/>
    </source>
</evidence>
<keyword evidence="5" id="KW-0820">tRNA-binding</keyword>
<evidence type="ECO:0000256" key="10">
    <source>
        <dbReference type="ARBA" id="ARBA00022884"/>
    </source>
</evidence>
<organism evidence="17">
    <name type="scientific">Rodentolepis nana</name>
    <name type="common">Dwarf tapeworm</name>
    <name type="synonym">Hymenolepis nana</name>
    <dbReference type="NCBI Taxonomy" id="102285"/>
    <lineage>
        <taxon>Eukaryota</taxon>
        <taxon>Metazoa</taxon>
        <taxon>Spiralia</taxon>
        <taxon>Lophotrochozoa</taxon>
        <taxon>Platyhelminthes</taxon>
        <taxon>Cestoda</taxon>
        <taxon>Eucestoda</taxon>
        <taxon>Cyclophyllidea</taxon>
        <taxon>Hymenolepididae</taxon>
        <taxon>Rodentolepis</taxon>
    </lineage>
</organism>
<keyword evidence="16" id="KW-1185">Reference proteome</keyword>
<name>A0A0R3TKH4_RODNA</name>
<dbReference type="GO" id="GO:0002143">
    <property type="term" value="P:tRNA wobble position uridine thiolation"/>
    <property type="evidence" value="ECO:0007669"/>
    <property type="project" value="TreeGrafter"/>
</dbReference>
<dbReference type="GO" id="GO:0005524">
    <property type="term" value="F:ATP binding"/>
    <property type="evidence" value="ECO:0007669"/>
    <property type="project" value="UniProtKB-KW"/>
</dbReference>
<protein>
    <recommendedName>
        <fullName evidence="4">tRNA-5-taurinomethyluridine 2-sulfurtransferase</fullName>
        <ecNumber evidence="4">2.8.1.14</ecNumber>
    </recommendedName>
</protein>
<dbReference type="OrthoDB" id="3685at2759"/>
<dbReference type="Pfam" id="PF03054">
    <property type="entry name" value="tRNA_Me_trans"/>
    <property type="match status" value="1"/>
</dbReference>
<accession>A0A0R3TKH4</accession>
<evidence type="ECO:0000256" key="7">
    <source>
        <dbReference type="ARBA" id="ARBA00022694"/>
    </source>
</evidence>
<keyword evidence="6" id="KW-0808">Transferase</keyword>
<comment type="catalytic activity">
    <reaction evidence="12">
        <text>5-taurinomethyluridine(34) in tRNA + S-sulfanyl-L-cysteinyl-[protein] + AH2 + ATP = 5-taurinomethyl-2-thiouridine(34) in tRNA + L-cysteinyl-[protein] + A + AMP + diphosphate + H(+)</text>
        <dbReference type="Rhea" id="RHEA:47040"/>
        <dbReference type="Rhea" id="RHEA-COMP:10131"/>
        <dbReference type="Rhea" id="RHEA-COMP:11726"/>
        <dbReference type="Rhea" id="RHEA-COMP:11732"/>
        <dbReference type="Rhea" id="RHEA-COMP:11733"/>
        <dbReference type="ChEBI" id="CHEBI:13193"/>
        <dbReference type="ChEBI" id="CHEBI:15378"/>
        <dbReference type="ChEBI" id="CHEBI:17499"/>
        <dbReference type="ChEBI" id="CHEBI:29950"/>
        <dbReference type="ChEBI" id="CHEBI:30616"/>
        <dbReference type="ChEBI" id="CHEBI:33019"/>
        <dbReference type="ChEBI" id="CHEBI:61963"/>
        <dbReference type="ChEBI" id="CHEBI:87171"/>
        <dbReference type="ChEBI" id="CHEBI:87172"/>
        <dbReference type="ChEBI" id="CHEBI:456215"/>
        <dbReference type="EC" id="2.8.1.14"/>
    </reaction>
</comment>
<dbReference type="CDD" id="cd01998">
    <property type="entry name" value="MnmA_TRMU-like"/>
    <property type="match status" value="1"/>
</dbReference>
<evidence type="ECO:0000313" key="17">
    <source>
        <dbReference type="WBParaSite" id="HNAJ_0000767301-mRNA-1"/>
    </source>
</evidence>
<dbReference type="InterPro" id="IPR004506">
    <property type="entry name" value="MnmA-like"/>
</dbReference>
<dbReference type="Pfam" id="PF20258">
    <property type="entry name" value="tRNA_Me_trans_C"/>
    <property type="match status" value="1"/>
</dbReference>
<feature type="domain" description="tRNA-specific 2-thiouridylase MnmA-like C-terminal" evidence="14">
    <location>
        <begin position="286"/>
        <end position="360"/>
    </location>
</feature>
<evidence type="ECO:0000256" key="3">
    <source>
        <dbReference type="ARBA" id="ARBA00006191"/>
    </source>
</evidence>
<dbReference type="Pfam" id="PF04280">
    <property type="entry name" value="Tim44"/>
    <property type="match status" value="1"/>
</dbReference>
<dbReference type="GO" id="GO:0005739">
    <property type="term" value="C:mitochondrion"/>
    <property type="evidence" value="ECO:0007669"/>
    <property type="project" value="UniProtKB-SubCell"/>
</dbReference>
<feature type="domain" description="Tim44-like" evidence="13">
    <location>
        <begin position="599"/>
        <end position="695"/>
    </location>
</feature>
<dbReference type="SUPFAM" id="SSF54427">
    <property type="entry name" value="NTF2-like"/>
    <property type="match status" value="1"/>
</dbReference>
<dbReference type="InterPro" id="IPR032710">
    <property type="entry name" value="NTF2-like_dom_sf"/>
</dbReference>
<sequence>MAKLSDPIRRVACAISGGVDSAVSAYLVKRQGFDVVGVFMTNWDQRDEKVKCSIDADRDDAKYVAKTLRIDFVELNFVKEYWNDVFSKTMEVYARGMTPNPDILCNRFVKFEKLSEFTLKHSANCHPSICADAFATGHYARNSFGNFLEKRNEYSRAFLLRSIDRVKDQTFWLCNISWRYLQHCMFPIGDLTKPKVKEIAASIGLEKIAKRKEYIEPTRGLIIELETGRIFGEHSGVHHFTIGQKIPGVTWGNEAFYVTKLDAESQEVFIVQGDNHPSLYMQYCVTEPAVWISEECPPLPSDEFHFQWQNKWRPIGCRIDKDVSYPHALTIYLQRPMRCIAPGQFAAIYNGEVCLGGAMIKSSRSLFDEGRHEPFTDWRISDFENYARYSTGGGNFIQNFMKKLKEESDRDKQMKESVRKFREETEKLEKSKEIQSMRAFYKKIESEIHTDTMEKVKDQFESAAKKLKVEGENLKKQEIIRKSIEGISRAGEQIAGVSRSIGKTEFVKSARESLEALEQELQSERALVYRAPDRPRTRAEITGISPERIVEADMESSGIVLHKDSKWIDAWEKFKDNNQYVQKFFDLKTKYEESDHLLAYNVLATPIKTTKELGFHLDSRVLDVNNIDVCMGKMMEQGPVLIITFQAQQIQCIRDTKGAVREGDPEKVLRVTHVWALCRDQSELNPWMAWRVIDVAMMPSEQWM</sequence>
<evidence type="ECO:0000313" key="16">
    <source>
        <dbReference type="Proteomes" id="UP000278807"/>
    </source>
</evidence>
<dbReference type="Proteomes" id="UP000278807">
    <property type="component" value="Unassembled WGS sequence"/>
</dbReference>
<keyword evidence="7" id="KW-0819">tRNA processing</keyword>
<evidence type="ECO:0000256" key="1">
    <source>
        <dbReference type="ARBA" id="ARBA00003986"/>
    </source>
</evidence>
<evidence type="ECO:0000256" key="8">
    <source>
        <dbReference type="ARBA" id="ARBA00022741"/>
    </source>
</evidence>